<dbReference type="Proteomes" id="UP000192796">
    <property type="component" value="Unassembled WGS sequence"/>
</dbReference>
<dbReference type="InterPro" id="IPR007627">
    <property type="entry name" value="RNA_pol_sigma70_r2"/>
</dbReference>
<feature type="domain" description="HTH luxR-type" evidence="6">
    <location>
        <begin position="148"/>
        <end position="175"/>
    </location>
</feature>
<reference evidence="7 8" key="1">
    <citation type="submission" date="2016-03" db="EMBL/GenBank/DDBJ databases">
        <title>Niastella vici sp. nov., isolated from farmland soil.</title>
        <authorList>
            <person name="Chen L."/>
            <person name="Wang D."/>
            <person name="Yang S."/>
            <person name="Wang G."/>
        </authorList>
    </citation>
    <scope>NUCLEOTIDE SEQUENCE [LARGE SCALE GENOMIC DNA]</scope>
    <source>
        <strain evidence="7 8">DJ57</strain>
    </source>
</reference>
<dbReference type="Pfam" id="PF04542">
    <property type="entry name" value="Sigma70_r2"/>
    <property type="match status" value="1"/>
</dbReference>
<dbReference type="InterPro" id="IPR014327">
    <property type="entry name" value="RNA_pol_sigma70_bacteroid"/>
</dbReference>
<dbReference type="GO" id="GO:0016987">
    <property type="term" value="F:sigma factor activity"/>
    <property type="evidence" value="ECO:0007669"/>
    <property type="project" value="UniProtKB-KW"/>
</dbReference>
<dbReference type="CDD" id="cd06171">
    <property type="entry name" value="Sigma70_r4"/>
    <property type="match status" value="1"/>
</dbReference>
<keyword evidence="5" id="KW-0812">Transmembrane</keyword>
<dbReference type="Pfam" id="PF08281">
    <property type="entry name" value="Sigma70_r4_2"/>
    <property type="match status" value="1"/>
</dbReference>
<organism evidence="7 8">
    <name type="scientific">Niastella vici</name>
    <dbReference type="NCBI Taxonomy" id="1703345"/>
    <lineage>
        <taxon>Bacteria</taxon>
        <taxon>Pseudomonadati</taxon>
        <taxon>Bacteroidota</taxon>
        <taxon>Chitinophagia</taxon>
        <taxon>Chitinophagales</taxon>
        <taxon>Chitinophagaceae</taxon>
        <taxon>Niastella</taxon>
    </lineage>
</organism>
<dbReference type="PANTHER" id="PTHR43133:SF46">
    <property type="entry name" value="RNA POLYMERASE SIGMA-70 FACTOR ECF SUBFAMILY"/>
    <property type="match status" value="1"/>
</dbReference>
<evidence type="ECO:0000256" key="4">
    <source>
        <dbReference type="ARBA" id="ARBA00023163"/>
    </source>
</evidence>
<dbReference type="SUPFAM" id="SSF88946">
    <property type="entry name" value="Sigma2 domain of RNA polymerase sigma factors"/>
    <property type="match status" value="1"/>
</dbReference>
<comment type="similarity">
    <text evidence="1">Belongs to the sigma-70 factor family. ECF subfamily.</text>
</comment>
<dbReference type="InterPro" id="IPR013324">
    <property type="entry name" value="RNA_pol_sigma_r3/r4-like"/>
</dbReference>
<keyword evidence="8" id="KW-1185">Reference proteome</keyword>
<dbReference type="OrthoDB" id="659361at2"/>
<accession>A0A1V9G0E7</accession>
<dbReference type="InterPro" id="IPR013249">
    <property type="entry name" value="RNA_pol_sigma70_r4_t2"/>
</dbReference>
<dbReference type="GO" id="GO:0003677">
    <property type="term" value="F:DNA binding"/>
    <property type="evidence" value="ECO:0007669"/>
    <property type="project" value="InterPro"/>
</dbReference>
<dbReference type="EMBL" id="LVYD01000043">
    <property type="protein sequence ID" value="OQP64050.1"/>
    <property type="molecule type" value="Genomic_DNA"/>
</dbReference>
<dbReference type="Gene3D" id="1.10.1740.10">
    <property type="match status" value="1"/>
</dbReference>
<protein>
    <recommendedName>
        <fullName evidence="6">HTH luxR-type domain-containing protein</fullName>
    </recommendedName>
</protein>
<keyword evidence="5" id="KW-0472">Membrane</keyword>
<evidence type="ECO:0000256" key="2">
    <source>
        <dbReference type="ARBA" id="ARBA00023015"/>
    </source>
</evidence>
<dbReference type="InterPro" id="IPR036388">
    <property type="entry name" value="WH-like_DNA-bd_sf"/>
</dbReference>
<evidence type="ECO:0000259" key="6">
    <source>
        <dbReference type="PROSITE" id="PS00622"/>
    </source>
</evidence>
<dbReference type="NCBIfam" id="TIGR02985">
    <property type="entry name" value="Sig70_bacteroi1"/>
    <property type="match status" value="1"/>
</dbReference>
<name>A0A1V9G0E7_9BACT</name>
<dbReference type="AlphaFoldDB" id="A0A1V9G0E7"/>
<dbReference type="InterPro" id="IPR014284">
    <property type="entry name" value="RNA_pol_sigma-70_dom"/>
</dbReference>
<keyword evidence="4" id="KW-0804">Transcription</keyword>
<proteinExistence type="inferred from homology"/>
<keyword evidence="2" id="KW-0805">Transcription regulation</keyword>
<gene>
    <name evidence="7" type="ORF">A3860_21805</name>
</gene>
<dbReference type="NCBIfam" id="TIGR02937">
    <property type="entry name" value="sigma70-ECF"/>
    <property type="match status" value="1"/>
</dbReference>
<evidence type="ECO:0000313" key="8">
    <source>
        <dbReference type="Proteomes" id="UP000192796"/>
    </source>
</evidence>
<dbReference type="PROSITE" id="PS00622">
    <property type="entry name" value="HTH_LUXR_1"/>
    <property type="match status" value="1"/>
</dbReference>
<keyword evidence="3" id="KW-0731">Sigma factor</keyword>
<keyword evidence="5" id="KW-1133">Transmembrane helix</keyword>
<dbReference type="InterPro" id="IPR039425">
    <property type="entry name" value="RNA_pol_sigma-70-like"/>
</dbReference>
<evidence type="ECO:0000256" key="1">
    <source>
        <dbReference type="ARBA" id="ARBA00010641"/>
    </source>
</evidence>
<sequence length="208" mass="24917">MKIDSVYLQQLQQQIARGNQRSFEDLYRLFYARLLNFALLYVHKREIAEEVVNDVMINIWNKQQDLHQVQNLETYIFTAVRNRSLNYMSKNSSWHVLPDSTFEQGAIINLNDPEKQLEWKEISFHLNQAIDQLPEQCKTVFKLIKEEGFRYKQVAEILNISSRTVETQLFRAIKKLDKVVGAYLNAPRKKRNYFFLIGWLLFFTWLFE</sequence>
<evidence type="ECO:0000256" key="5">
    <source>
        <dbReference type="SAM" id="Phobius"/>
    </source>
</evidence>
<feature type="transmembrane region" description="Helical" evidence="5">
    <location>
        <begin position="192"/>
        <end position="207"/>
    </location>
</feature>
<comment type="caution">
    <text evidence="7">The sequence shown here is derived from an EMBL/GenBank/DDBJ whole genome shotgun (WGS) entry which is preliminary data.</text>
</comment>
<dbReference type="GO" id="GO:0006352">
    <property type="term" value="P:DNA-templated transcription initiation"/>
    <property type="evidence" value="ECO:0007669"/>
    <property type="project" value="InterPro"/>
</dbReference>
<dbReference type="RefSeq" id="WP_081147229.1">
    <property type="nucleotide sequence ID" value="NZ_LVYD01000043.1"/>
</dbReference>
<dbReference type="InterPro" id="IPR013325">
    <property type="entry name" value="RNA_pol_sigma_r2"/>
</dbReference>
<dbReference type="STRING" id="1703345.A3860_21805"/>
<dbReference type="InterPro" id="IPR000792">
    <property type="entry name" value="Tscrpt_reg_LuxR_C"/>
</dbReference>
<dbReference type="PANTHER" id="PTHR43133">
    <property type="entry name" value="RNA POLYMERASE ECF-TYPE SIGMA FACTO"/>
    <property type="match status" value="1"/>
</dbReference>
<evidence type="ECO:0000313" key="7">
    <source>
        <dbReference type="EMBL" id="OQP64050.1"/>
    </source>
</evidence>
<evidence type="ECO:0000256" key="3">
    <source>
        <dbReference type="ARBA" id="ARBA00023082"/>
    </source>
</evidence>
<dbReference type="Gene3D" id="1.10.10.10">
    <property type="entry name" value="Winged helix-like DNA-binding domain superfamily/Winged helix DNA-binding domain"/>
    <property type="match status" value="1"/>
</dbReference>
<dbReference type="SUPFAM" id="SSF88659">
    <property type="entry name" value="Sigma3 and sigma4 domains of RNA polymerase sigma factors"/>
    <property type="match status" value="1"/>
</dbReference>